<evidence type="ECO:0000313" key="5">
    <source>
        <dbReference type="Proteomes" id="UP000184041"/>
    </source>
</evidence>
<dbReference type="STRING" id="1194090.SAMN05443144_108148"/>
<accession>A0A1M5BJS6</accession>
<evidence type="ECO:0000256" key="2">
    <source>
        <dbReference type="ARBA" id="ARBA00022679"/>
    </source>
</evidence>
<sequence>MELKKKSFLSSDHLHMNDILTDLADSLPFKSIFALQEIERLTPALLDQLGEQERRELESFQHEKRRREYASSRRLLRQLAGEWGVTGEGFLVCKNELGNPFAETSSTRFEVSIAHTDRVVFGGLSSSEPIGIDVEPLNRKVSDRVRSRMMHPVERQNGLDIPTIRLWTVKEAYIKLRGQGLRLNMNEVCVQRKGEDFVVAPDRDKTAKICSFAYRGHWLAVAFYL</sequence>
<dbReference type="GO" id="GO:0008897">
    <property type="term" value="F:holo-[acyl-carrier-protein] synthase activity"/>
    <property type="evidence" value="ECO:0007669"/>
    <property type="project" value="InterPro"/>
</dbReference>
<dbReference type="SUPFAM" id="SSF56214">
    <property type="entry name" value="4'-phosphopantetheinyl transferase"/>
    <property type="match status" value="2"/>
</dbReference>
<dbReference type="AlphaFoldDB" id="A0A1M5BJS6"/>
<dbReference type="EMBL" id="FQUS01000008">
    <property type="protein sequence ID" value="SHF42699.1"/>
    <property type="molecule type" value="Genomic_DNA"/>
</dbReference>
<dbReference type="Pfam" id="PF01648">
    <property type="entry name" value="ACPS"/>
    <property type="match status" value="1"/>
</dbReference>
<evidence type="ECO:0000313" key="4">
    <source>
        <dbReference type="EMBL" id="SHF42699.1"/>
    </source>
</evidence>
<protein>
    <submittedName>
        <fullName evidence="4">Phosphopantetheinyl transferase</fullName>
    </submittedName>
</protein>
<keyword evidence="2 4" id="KW-0808">Transferase</keyword>
<dbReference type="Gene3D" id="3.90.470.20">
    <property type="entry name" value="4'-phosphopantetheinyl transferase domain"/>
    <property type="match status" value="2"/>
</dbReference>
<dbReference type="GO" id="GO:0005829">
    <property type="term" value="C:cytosol"/>
    <property type="evidence" value="ECO:0007669"/>
    <property type="project" value="TreeGrafter"/>
</dbReference>
<dbReference type="Proteomes" id="UP000184041">
    <property type="component" value="Unassembled WGS sequence"/>
</dbReference>
<organism evidence="4 5">
    <name type="scientific">Fodinibius roseus</name>
    <dbReference type="NCBI Taxonomy" id="1194090"/>
    <lineage>
        <taxon>Bacteria</taxon>
        <taxon>Pseudomonadati</taxon>
        <taxon>Balneolota</taxon>
        <taxon>Balneolia</taxon>
        <taxon>Balneolales</taxon>
        <taxon>Balneolaceae</taxon>
        <taxon>Fodinibius</taxon>
    </lineage>
</organism>
<dbReference type="InterPro" id="IPR037143">
    <property type="entry name" value="4-PPantetheinyl_Trfase_dom_sf"/>
</dbReference>
<name>A0A1M5BJS6_9BACT</name>
<dbReference type="PANTHER" id="PTHR12215:SF10">
    <property type="entry name" value="L-AMINOADIPATE-SEMIALDEHYDE DEHYDROGENASE-PHOSPHOPANTETHEINYL TRANSFERASE"/>
    <property type="match status" value="1"/>
</dbReference>
<feature type="domain" description="4'-phosphopantetheinyl transferase" evidence="3">
    <location>
        <begin position="129"/>
        <end position="199"/>
    </location>
</feature>
<gene>
    <name evidence="4" type="ORF">SAMN05443144_108148</name>
</gene>
<dbReference type="InterPro" id="IPR008278">
    <property type="entry name" value="4-PPantetheinyl_Trfase_dom"/>
</dbReference>
<dbReference type="GO" id="GO:0000287">
    <property type="term" value="F:magnesium ion binding"/>
    <property type="evidence" value="ECO:0007669"/>
    <property type="project" value="InterPro"/>
</dbReference>
<reference evidence="4 5" key="1">
    <citation type="submission" date="2016-11" db="EMBL/GenBank/DDBJ databases">
        <authorList>
            <person name="Jaros S."/>
            <person name="Januszkiewicz K."/>
            <person name="Wedrychowicz H."/>
        </authorList>
    </citation>
    <scope>NUCLEOTIDE SEQUENCE [LARGE SCALE GENOMIC DNA]</scope>
    <source>
        <strain evidence="4 5">DSM 21986</strain>
    </source>
</reference>
<keyword evidence="5" id="KW-1185">Reference proteome</keyword>
<proteinExistence type="inferred from homology"/>
<evidence type="ECO:0000259" key="3">
    <source>
        <dbReference type="Pfam" id="PF01648"/>
    </source>
</evidence>
<comment type="similarity">
    <text evidence="1">Belongs to the P-Pant transferase superfamily. Gsp/Sfp/HetI/AcpT family.</text>
</comment>
<dbReference type="PANTHER" id="PTHR12215">
    <property type="entry name" value="PHOSPHOPANTETHEINE TRANSFERASE"/>
    <property type="match status" value="1"/>
</dbReference>
<evidence type="ECO:0000256" key="1">
    <source>
        <dbReference type="ARBA" id="ARBA00010990"/>
    </source>
</evidence>
<dbReference type="InterPro" id="IPR050559">
    <property type="entry name" value="P-Pant_transferase_sf"/>
</dbReference>
<dbReference type="GO" id="GO:0019878">
    <property type="term" value="P:lysine biosynthetic process via aminoadipic acid"/>
    <property type="evidence" value="ECO:0007669"/>
    <property type="project" value="TreeGrafter"/>
</dbReference>